<evidence type="ECO:0000313" key="2">
    <source>
        <dbReference type="EMBL" id="CAI4210491.1"/>
    </source>
</evidence>
<keyword evidence="1" id="KW-1133">Transmembrane helix</keyword>
<name>A0A9P1GUD8_9PEZI</name>
<dbReference type="EMBL" id="CALLCH030000001">
    <property type="protein sequence ID" value="CAI4210491.1"/>
    <property type="molecule type" value="Genomic_DNA"/>
</dbReference>
<comment type="caution">
    <text evidence="2">The sequence shown here is derived from an EMBL/GenBank/DDBJ whole genome shotgun (WGS) entry which is preliminary data.</text>
</comment>
<dbReference type="OrthoDB" id="2120024at2759"/>
<dbReference type="Proteomes" id="UP000838763">
    <property type="component" value="Unassembled WGS sequence"/>
</dbReference>
<keyword evidence="3" id="KW-1185">Reference proteome</keyword>
<keyword evidence="1" id="KW-0472">Membrane</keyword>
<gene>
    <name evidence="2" type="ORF">PPNO1_LOCUS292</name>
</gene>
<evidence type="ECO:0000313" key="3">
    <source>
        <dbReference type="Proteomes" id="UP000838763"/>
    </source>
</evidence>
<dbReference type="AlphaFoldDB" id="A0A9P1GUD8"/>
<sequence length="108" mass="12080">MLTRRLLQTARLSSLRVARLVPGAVPRSALRQPQRFSSGSAKPPSVHSTFYKTFGRPIAKVVLLSILTYQAVYLLWIKLEADETKSLRKAEIAELESKVEKLQGSNKS</sequence>
<accession>A0A9P1GUD8</accession>
<keyword evidence="1" id="KW-0812">Transmembrane</keyword>
<organism evidence="2 3">
    <name type="scientific">Parascedosporium putredinis</name>
    <dbReference type="NCBI Taxonomy" id="1442378"/>
    <lineage>
        <taxon>Eukaryota</taxon>
        <taxon>Fungi</taxon>
        <taxon>Dikarya</taxon>
        <taxon>Ascomycota</taxon>
        <taxon>Pezizomycotina</taxon>
        <taxon>Sordariomycetes</taxon>
        <taxon>Hypocreomycetidae</taxon>
        <taxon>Microascales</taxon>
        <taxon>Microascaceae</taxon>
        <taxon>Parascedosporium</taxon>
    </lineage>
</organism>
<protein>
    <submittedName>
        <fullName evidence="2">Uncharacterized protein</fullName>
    </submittedName>
</protein>
<evidence type="ECO:0000256" key="1">
    <source>
        <dbReference type="SAM" id="Phobius"/>
    </source>
</evidence>
<proteinExistence type="predicted"/>
<feature type="transmembrane region" description="Helical" evidence="1">
    <location>
        <begin position="58"/>
        <end position="79"/>
    </location>
</feature>
<reference evidence="2" key="1">
    <citation type="submission" date="2022-11" db="EMBL/GenBank/DDBJ databases">
        <authorList>
            <person name="Scott C."/>
            <person name="Bruce N."/>
        </authorList>
    </citation>
    <scope>NUCLEOTIDE SEQUENCE</scope>
</reference>